<dbReference type="GeneID" id="37878847"/>
<name>A0A343TLZ1_9EURY</name>
<dbReference type="InterPro" id="IPR050214">
    <property type="entry name" value="Cys_Synth/Cystath_Beta-Synth"/>
</dbReference>
<dbReference type="CDD" id="cd01561">
    <property type="entry name" value="CBS_like"/>
    <property type="match status" value="1"/>
</dbReference>
<keyword evidence="4 8" id="KW-0808">Transferase</keyword>
<protein>
    <submittedName>
        <fullName evidence="8">Cysteine synthase A</fullName>
        <ecNumber evidence="8">2.5.1.47</ecNumber>
    </submittedName>
</protein>
<evidence type="ECO:0000256" key="1">
    <source>
        <dbReference type="ARBA" id="ARBA00001933"/>
    </source>
</evidence>
<evidence type="ECO:0000313" key="8">
    <source>
        <dbReference type="EMBL" id="AUX10113.1"/>
    </source>
</evidence>
<proteinExistence type="inferred from homology"/>
<dbReference type="SUPFAM" id="SSF53686">
    <property type="entry name" value="Tryptophan synthase beta subunit-like PLP-dependent enzymes"/>
    <property type="match status" value="1"/>
</dbReference>
<evidence type="ECO:0000256" key="5">
    <source>
        <dbReference type="ARBA" id="ARBA00022898"/>
    </source>
</evidence>
<dbReference type="EMBL" id="CP025066">
    <property type="protein sequence ID" value="AUX10113.1"/>
    <property type="molecule type" value="Genomic_DNA"/>
</dbReference>
<dbReference type="OrthoDB" id="10138at2157"/>
<dbReference type="Proteomes" id="UP000263012">
    <property type="component" value="Chromosome"/>
</dbReference>
<organism evidence="8 9">
    <name type="scientific">Halalkaliarchaeum desulfuricum</name>
    <dbReference type="NCBI Taxonomy" id="2055893"/>
    <lineage>
        <taxon>Archaea</taxon>
        <taxon>Methanobacteriati</taxon>
        <taxon>Methanobacteriota</taxon>
        <taxon>Stenosarchaea group</taxon>
        <taxon>Halobacteria</taxon>
        <taxon>Halobacteriales</taxon>
        <taxon>Haloferacaceae</taxon>
        <taxon>Halalkaliarchaeum</taxon>
    </lineage>
</organism>
<dbReference type="PANTHER" id="PTHR10314">
    <property type="entry name" value="CYSTATHIONINE BETA-SYNTHASE"/>
    <property type="match status" value="1"/>
</dbReference>
<dbReference type="RefSeq" id="WP_119819818.1">
    <property type="nucleotide sequence ID" value="NZ_CP025066.1"/>
</dbReference>
<keyword evidence="3" id="KW-0028">Amino-acid biosynthesis</keyword>
<dbReference type="InterPro" id="IPR001926">
    <property type="entry name" value="TrpB-like_PALP"/>
</dbReference>
<dbReference type="Pfam" id="PF00291">
    <property type="entry name" value="PALP"/>
    <property type="match status" value="1"/>
</dbReference>
<evidence type="ECO:0000256" key="3">
    <source>
        <dbReference type="ARBA" id="ARBA00022605"/>
    </source>
</evidence>
<keyword evidence="6" id="KW-0198">Cysteine biosynthesis</keyword>
<dbReference type="GO" id="GO:0004124">
    <property type="term" value="F:cysteine synthase activity"/>
    <property type="evidence" value="ECO:0007669"/>
    <property type="project" value="UniProtKB-EC"/>
</dbReference>
<comment type="similarity">
    <text evidence="2">Belongs to the cysteine synthase/cystathionine beta-synthase family.</text>
</comment>
<gene>
    <name evidence="8" type="primary">cysK4</name>
    <name evidence="8" type="ORF">AArcSl_2492</name>
</gene>
<evidence type="ECO:0000256" key="2">
    <source>
        <dbReference type="ARBA" id="ARBA00007103"/>
    </source>
</evidence>
<comment type="cofactor">
    <cofactor evidence="1">
        <name>pyridoxal 5'-phosphate</name>
        <dbReference type="ChEBI" id="CHEBI:597326"/>
    </cofactor>
</comment>
<keyword evidence="5" id="KW-0663">Pyridoxal phosphate</keyword>
<sequence length="348" mass="38403">MSETSSDTDDSQPDIFSTIGNTPLIEIESASQEADGRIYGKLEYFNPSSSIKDRIYREMITAAQERGDLEPGMEILETSTGNAGIACTFVGTRLGYDVTVVMPEGMSEERKKVIRAFGGELVETPGAESDVDLSLEKVEEMLEEEPDRYWFPNQFTNEDNPLAHEKTTGPEILDQLGHAPDAFVAGQGTGGTMTGVGRVLQEEDPDAAIYALEPKEAPLLRCREWGSHEIEGIGDGFVPENLDPEIMDGVVTVESQAAIDRSRTLAEEEGVFCGISSGANIEGAIRLANEREEIDEVVTIICDTGHRYFTTKLFEPDYEVEVPDREHPLDDYSKSVLEEYQSGWDIIE</sequence>
<evidence type="ECO:0000313" key="9">
    <source>
        <dbReference type="Proteomes" id="UP000263012"/>
    </source>
</evidence>
<evidence type="ECO:0000256" key="6">
    <source>
        <dbReference type="ARBA" id="ARBA00023192"/>
    </source>
</evidence>
<accession>A0A343TLZ1</accession>
<evidence type="ECO:0000259" key="7">
    <source>
        <dbReference type="Pfam" id="PF00291"/>
    </source>
</evidence>
<dbReference type="EC" id="2.5.1.47" evidence="8"/>
<dbReference type="Gene3D" id="3.40.50.1100">
    <property type="match status" value="2"/>
</dbReference>
<feature type="domain" description="Tryptophan synthase beta chain-like PALP" evidence="7">
    <location>
        <begin position="16"/>
        <end position="303"/>
    </location>
</feature>
<dbReference type="FunFam" id="3.40.50.1100:FF:000006">
    <property type="entry name" value="Cysteine synthase"/>
    <property type="match status" value="1"/>
</dbReference>
<keyword evidence="9" id="KW-1185">Reference proteome</keyword>
<dbReference type="InterPro" id="IPR036052">
    <property type="entry name" value="TrpB-like_PALP_sf"/>
</dbReference>
<reference evidence="9" key="1">
    <citation type="submission" date="2017-11" db="EMBL/GenBank/DDBJ databases">
        <title>Phenotypic and genomic properties of facultatively anaerobic sulfur-reducing natronoarchaea from hypersaline soda lakes.</title>
        <authorList>
            <person name="Sorokin D.Y."/>
            <person name="Kublanov I.V."/>
            <person name="Roman P."/>
            <person name="Sinninghe Damste J.S."/>
            <person name="Golyshin P.N."/>
            <person name="Rojo D."/>
            <person name="Ciordia S."/>
            <person name="Mena M.D.C."/>
            <person name="Ferrer M."/>
            <person name="Messina E."/>
            <person name="Smedile F."/>
            <person name="La Spada G."/>
            <person name="La Cono V."/>
            <person name="Yakimov M.M."/>
        </authorList>
    </citation>
    <scope>NUCLEOTIDE SEQUENCE [LARGE SCALE GENOMIC DNA]</scope>
    <source>
        <strain evidence="9">AArc-Sl</strain>
    </source>
</reference>
<evidence type="ECO:0000256" key="4">
    <source>
        <dbReference type="ARBA" id="ARBA00022679"/>
    </source>
</evidence>
<dbReference type="AlphaFoldDB" id="A0A343TLZ1"/>
<dbReference type="KEGG" id="hdf:AArcSl_2492"/>